<evidence type="ECO:0000313" key="3">
    <source>
        <dbReference type="Proteomes" id="UP000515307"/>
    </source>
</evidence>
<keyword evidence="3" id="KW-1185">Reference proteome</keyword>
<feature type="region of interest" description="Disordered" evidence="1">
    <location>
        <begin position="1"/>
        <end position="137"/>
    </location>
</feature>
<dbReference type="PANTHER" id="PTHR38436">
    <property type="entry name" value="POLYKETIDE CYCLASE SNOAL-LIKE DOMAIN"/>
    <property type="match status" value="1"/>
</dbReference>
<feature type="compositionally biased region" description="Basic residues" evidence="1">
    <location>
        <begin position="61"/>
        <end position="76"/>
    </location>
</feature>
<dbReference type="InterPro" id="IPR032710">
    <property type="entry name" value="NTF2-like_dom_sf"/>
</dbReference>
<dbReference type="SUPFAM" id="SSF54427">
    <property type="entry name" value="NTF2-like"/>
    <property type="match status" value="1"/>
</dbReference>
<dbReference type="AlphaFoldDB" id="A0A7G7BVU7"/>
<accession>A0A7G7BVU7</accession>
<gene>
    <name evidence="2" type="ORF">F0344_27250</name>
</gene>
<dbReference type="Gene3D" id="3.10.450.50">
    <property type="match status" value="1"/>
</dbReference>
<sequence>MAVGDDVLLDQGNDAGRPCPALPQPDRPRPGGLRPAHHLPGPDPCRFRHRLHPARPGHGPHQLHRPADHRRRHRDHRDRDPAPDGTRRPRRHHRPGRPRRPAPRPPPAPRQGPHPKEPHQQVRPERRTTPHDQPELHRPHHCHVLRARTCEPLADVNATVLTETFVRDLFRAWNDRDYDSIAESVAPDCTLVEQGSGRTLKGPEGFTQLAKAMFEAMPDGTFTLDHITSQGETVVVEYTGSGTQTGDLVLHAGTVPATGHRVTVHACDIYEVKDGKIQEGRAYLDTGAIMSQLGLAEQLRG</sequence>
<reference evidence="3" key="1">
    <citation type="submission" date="2019-10" db="EMBL/GenBank/DDBJ databases">
        <title>Antimicrobial potential of Antarctic Bacteria.</title>
        <authorList>
            <person name="Benaud N."/>
            <person name="Edwards R.J."/>
            <person name="Ferrari B.C."/>
        </authorList>
    </citation>
    <scope>NUCLEOTIDE SEQUENCE [LARGE SCALE GENOMIC DNA]</scope>
    <source>
        <strain evidence="3">NBSH44</strain>
    </source>
</reference>
<dbReference type="InterPro" id="IPR009959">
    <property type="entry name" value="Cyclase_SnoaL-like"/>
</dbReference>
<name>A0A7G7BVU7_9ACTN</name>
<feature type="compositionally biased region" description="Basic residues" evidence="1">
    <location>
        <begin position="88"/>
        <end position="102"/>
    </location>
</feature>
<dbReference type="KEGG" id="sfiy:F0344_27250"/>
<feature type="compositionally biased region" description="Pro residues" evidence="1">
    <location>
        <begin position="103"/>
        <end position="112"/>
    </location>
</feature>
<dbReference type="PANTHER" id="PTHR38436:SF1">
    <property type="entry name" value="ESTER CYCLASE"/>
    <property type="match status" value="1"/>
</dbReference>
<evidence type="ECO:0000313" key="2">
    <source>
        <dbReference type="EMBL" id="QNE79462.1"/>
    </source>
</evidence>
<evidence type="ECO:0000256" key="1">
    <source>
        <dbReference type="SAM" id="MobiDB-lite"/>
    </source>
</evidence>
<feature type="compositionally biased region" description="Basic and acidic residues" evidence="1">
    <location>
        <begin position="77"/>
        <end position="87"/>
    </location>
</feature>
<dbReference type="Proteomes" id="UP000515307">
    <property type="component" value="Chromosome"/>
</dbReference>
<proteinExistence type="predicted"/>
<protein>
    <submittedName>
        <fullName evidence="2">DUF4440 domain-containing protein</fullName>
    </submittedName>
</protein>
<dbReference type="GO" id="GO:0030638">
    <property type="term" value="P:polyketide metabolic process"/>
    <property type="evidence" value="ECO:0007669"/>
    <property type="project" value="InterPro"/>
</dbReference>
<organism evidence="2 3">
    <name type="scientific">Streptomyces finlayi</name>
    <dbReference type="NCBI Taxonomy" id="67296"/>
    <lineage>
        <taxon>Bacteria</taxon>
        <taxon>Bacillati</taxon>
        <taxon>Actinomycetota</taxon>
        <taxon>Actinomycetes</taxon>
        <taxon>Kitasatosporales</taxon>
        <taxon>Streptomycetaceae</taxon>
        <taxon>Streptomyces</taxon>
    </lineage>
</organism>
<feature type="compositionally biased region" description="Basic and acidic residues" evidence="1">
    <location>
        <begin position="114"/>
        <end position="137"/>
    </location>
</feature>
<dbReference type="EMBL" id="CP045702">
    <property type="protein sequence ID" value="QNE79462.1"/>
    <property type="molecule type" value="Genomic_DNA"/>
</dbReference>
<dbReference type="Pfam" id="PF07366">
    <property type="entry name" value="SnoaL"/>
    <property type="match status" value="1"/>
</dbReference>